<protein>
    <submittedName>
        <fullName evidence="1">Reverse gyrase zinc finger</fullName>
    </submittedName>
</protein>
<proteinExistence type="predicted"/>
<organism evidence="1">
    <name type="scientific">Siphoviridae sp. ctJT77</name>
    <dbReference type="NCBI Taxonomy" id="2825432"/>
    <lineage>
        <taxon>Viruses</taxon>
        <taxon>Duplodnaviria</taxon>
        <taxon>Heunggongvirae</taxon>
        <taxon>Uroviricota</taxon>
        <taxon>Caudoviricetes</taxon>
    </lineage>
</organism>
<reference evidence="1" key="1">
    <citation type="journal article" date="2021" name="Proc. Natl. Acad. Sci. U.S.A.">
        <title>A Catalog of Tens of Thousands of Viruses from Human Metagenomes Reveals Hidden Associations with Chronic Diseases.</title>
        <authorList>
            <person name="Tisza M.J."/>
            <person name="Buck C.B."/>
        </authorList>
    </citation>
    <scope>NUCLEOTIDE SEQUENCE</scope>
    <source>
        <strain evidence="1">CtJT77</strain>
    </source>
</reference>
<evidence type="ECO:0000313" key="1">
    <source>
        <dbReference type="EMBL" id="DAF99918.1"/>
    </source>
</evidence>
<dbReference type="EMBL" id="BK016174">
    <property type="protein sequence ID" value="DAF99918.1"/>
    <property type="molecule type" value="Genomic_DNA"/>
</dbReference>
<name>A0A8S5UZY5_9CAUD</name>
<sequence length="55" mass="6608">MYGDEQKIVDFEKYCPKCEHYSKSESEDPCWGCLDTPTNTWSHKPVNFKEKEYKK</sequence>
<accession>A0A8S5UZY5</accession>